<comment type="similarity">
    <text evidence="2">Belongs to the AB hydrolase superfamily. LDAH family.</text>
</comment>
<dbReference type="PANTHER" id="PTHR13390">
    <property type="entry name" value="LIPASE"/>
    <property type="match status" value="1"/>
</dbReference>
<dbReference type="EMBL" id="OV725077">
    <property type="protein sequence ID" value="CAH1391513.1"/>
    <property type="molecule type" value="Genomic_DNA"/>
</dbReference>
<reference evidence="9" key="1">
    <citation type="submission" date="2022-01" db="EMBL/GenBank/DDBJ databases">
        <authorList>
            <person name="King R."/>
        </authorList>
    </citation>
    <scope>NUCLEOTIDE SEQUENCE</scope>
</reference>
<dbReference type="PANTHER" id="PTHR13390:SF0">
    <property type="entry name" value="LIPID DROPLET-ASSOCIATED HYDROLASE"/>
    <property type="match status" value="1"/>
</dbReference>
<dbReference type="EC" id="3.1.1.13" evidence="7"/>
<evidence type="ECO:0000256" key="8">
    <source>
        <dbReference type="ARBA" id="ARBA00049527"/>
    </source>
</evidence>
<evidence type="ECO:0000256" key="5">
    <source>
        <dbReference type="ARBA" id="ARBA00022801"/>
    </source>
</evidence>
<sequence length="311" mass="35474">MFRDGWIILNQVPIHVCTWGCWIEDSIPGDSVLLFITGNPGIVDFYFQFLSTLQPMVDMPVWVLSHGGFESSPYALEVPDIKSNPELYSVAGQTKQKIEFIEKYIPESKKIYLIGHSVGGKISVELLKDDKLAKRIEQAHLIFPVLENISQTPNGKLYTSFVQHIVPFLVFLAWIFSVLPKTFQSYLVQLFFRSNWTCTKEHCADGLIKLFTSQSSSAALHLALDEMATIKDLDNEVYEKHCSKIYIYYGQNDRWAPLDQYHHIMQLHPKINGTLLEEKFTHAFVLTTPIDMAQLLSKIIRPSIFEAGAVS</sequence>
<comment type="subcellular location">
    <subcellularLocation>
        <location evidence="1">Lipid droplet</location>
    </subcellularLocation>
</comment>
<dbReference type="SUPFAM" id="SSF53474">
    <property type="entry name" value="alpha/beta-Hydrolases"/>
    <property type="match status" value="1"/>
</dbReference>
<accession>A0A9P0GZ33</accession>
<dbReference type="OrthoDB" id="448051at2759"/>
<evidence type="ECO:0000256" key="6">
    <source>
        <dbReference type="ARBA" id="ARBA00031924"/>
    </source>
</evidence>
<evidence type="ECO:0000256" key="1">
    <source>
        <dbReference type="ARBA" id="ARBA00004502"/>
    </source>
</evidence>
<keyword evidence="4" id="KW-0551">Lipid droplet</keyword>
<evidence type="ECO:0000256" key="7">
    <source>
        <dbReference type="ARBA" id="ARBA00039150"/>
    </source>
</evidence>
<evidence type="ECO:0000256" key="4">
    <source>
        <dbReference type="ARBA" id="ARBA00022677"/>
    </source>
</evidence>
<organism evidence="9 10">
    <name type="scientific">Nezara viridula</name>
    <name type="common">Southern green stink bug</name>
    <name type="synonym">Cimex viridulus</name>
    <dbReference type="NCBI Taxonomy" id="85310"/>
    <lineage>
        <taxon>Eukaryota</taxon>
        <taxon>Metazoa</taxon>
        <taxon>Ecdysozoa</taxon>
        <taxon>Arthropoda</taxon>
        <taxon>Hexapoda</taxon>
        <taxon>Insecta</taxon>
        <taxon>Pterygota</taxon>
        <taxon>Neoptera</taxon>
        <taxon>Paraneoptera</taxon>
        <taxon>Hemiptera</taxon>
        <taxon>Heteroptera</taxon>
        <taxon>Panheteroptera</taxon>
        <taxon>Pentatomomorpha</taxon>
        <taxon>Pentatomoidea</taxon>
        <taxon>Pentatomidae</taxon>
        <taxon>Pentatominae</taxon>
        <taxon>Nezara</taxon>
    </lineage>
</organism>
<dbReference type="InterPro" id="IPR019363">
    <property type="entry name" value="LDAH"/>
</dbReference>
<dbReference type="Gene3D" id="3.40.50.1820">
    <property type="entry name" value="alpha/beta hydrolase"/>
    <property type="match status" value="1"/>
</dbReference>
<protein>
    <recommendedName>
        <fullName evidence="3">Lipid droplet-associated hydrolase</fullName>
        <ecNumber evidence="7">3.1.1.13</ecNumber>
    </recommendedName>
    <alternativeName>
        <fullName evidence="6">Lipid droplet-associated serine hydrolase</fullName>
    </alternativeName>
</protein>
<dbReference type="GO" id="GO:0004771">
    <property type="term" value="F:sterol ester esterase activity"/>
    <property type="evidence" value="ECO:0007669"/>
    <property type="project" value="UniProtKB-EC"/>
</dbReference>
<keyword evidence="10" id="KW-1185">Reference proteome</keyword>
<dbReference type="InterPro" id="IPR029058">
    <property type="entry name" value="AB_hydrolase_fold"/>
</dbReference>
<evidence type="ECO:0000313" key="10">
    <source>
        <dbReference type="Proteomes" id="UP001152798"/>
    </source>
</evidence>
<keyword evidence="5" id="KW-0378">Hydrolase</keyword>
<comment type="catalytic activity">
    <reaction evidence="8">
        <text>a cholesterol ester + H2O = cholesterol + a fatty acid + H(+)</text>
        <dbReference type="Rhea" id="RHEA:36403"/>
        <dbReference type="ChEBI" id="CHEBI:15377"/>
        <dbReference type="ChEBI" id="CHEBI:15378"/>
        <dbReference type="ChEBI" id="CHEBI:16113"/>
        <dbReference type="ChEBI" id="CHEBI:17002"/>
        <dbReference type="ChEBI" id="CHEBI:28868"/>
        <dbReference type="EC" id="3.1.1.13"/>
    </reaction>
    <physiologicalReaction direction="left-to-right" evidence="8">
        <dbReference type="Rhea" id="RHEA:36404"/>
    </physiologicalReaction>
</comment>
<evidence type="ECO:0000313" key="9">
    <source>
        <dbReference type="EMBL" id="CAH1391513.1"/>
    </source>
</evidence>
<dbReference type="Pfam" id="PF10230">
    <property type="entry name" value="LIDHydrolase"/>
    <property type="match status" value="1"/>
</dbReference>
<dbReference type="GO" id="GO:0019915">
    <property type="term" value="P:lipid storage"/>
    <property type="evidence" value="ECO:0007669"/>
    <property type="project" value="InterPro"/>
</dbReference>
<evidence type="ECO:0000256" key="2">
    <source>
        <dbReference type="ARBA" id="ARBA00008300"/>
    </source>
</evidence>
<dbReference type="Proteomes" id="UP001152798">
    <property type="component" value="Chromosome 1"/>
</dbReference>
<proteinExistence type="inferred from homology"/>
<gene>
    <name evidence="9" type="ORF">NEZAVI_LOCUS2524</name>
</gene>
<evidence type="ECO:0000256" key="3">
    <source>
        <dbReference type="ARBA" id="ARBA00019242"/>
    </source>
</evidence>
<dbReference type="GO" id="GO:0005811">
    <property type="term" value="C:lipid droplet"/>
    <property type="evidence" value="ECO:0007669"/>
    <property type="project" value="UniProtKB-SubCell"/>
</dbReference>
<dbReference type="AlphaFoldDB" id="A0A9P0GZ33"/>
<name>A0A9P0GZ33_NEZVI</name>